<dbReference type="GO" id="GO:0004386">
    <property type="term" value="F:helicase activity"/>
    <property type="evidence" value="ECO:0007669"/>
    <property type="project" value="UniProtKB-KW"/>
</dbReference>
<dbReference type="PANTHER" id="PTHR10887">
    <property type="entry name" value="DNA2/NAM7 HELICASE FAMILY"/>
    <property type="match status" value="1"/>
</dbReference>
<dbReference type="CDD" id="cd18808">
    <property type="entry name" value="SF1_C_Upf1"/>
    <property type="match status" value="1"/>
</dbReference>
<proteinExistence type="predicted"/>
<protein>
    <submittedName>
        <fullName evidence="14">RZ-type domain-containing protein</fullName>
    </submittedName>
</protein>
<dbReference type="GO" id="GO:0016787">
    <property type="term" value="F:hydrolase activity"/>
    <property type="evidence" value="ECO:0007669"/>
    <property type="project" value="UniProtKB-KW"/>
</dbReference>
<keyword evidence="11" id="KW-0175">Coiled coil</keyword>
<accession>A0A914Y5T9</accession>
<evidence type="ECO:0000313" key="13">
    <source>
        <dbReference type="Proteomes" id="UP000887577"/>
    </source>
</evidence>
<feature type="coiled-coil region" evidence="11">
    <location>
        <begin position="711"/>
        <end position="738"/>
    </location>
</feature>
<dbReference type="FunFam" id="3.40.50.300:FF:000326">
    <property type="entry name" value="P-loop containing nucleoside triphosphate hydrolase"/>
    <property type="match status" value="1"/>
</dbReference>
<reference evidence="14" key="1">
    <citation type="submission" date="2022-11" db="UniProtKB">
        <authorList>
            <consortium name="WormBaseParasite"/>
        </authorList>
    </citation>
    <scope>IDENTIFICATION</scope>
</reference>
<keyword evidence="3" id="KW-0479">Metal-binding</keyword>
<keyword evidence="8" id="KW-0862">Zinc</keyword>
<dbReference type="GO" id="GO:0008270">
    <property type="term" value="F:zinc ion binding"/>
    <property type="evidence" value="ECO:0007669"/>
    <property type="project" value="UniProtKB-KW"/>
</dbReference>
<evidence type="ECO:0000256" key="10">
    <source>
        <dbReference type="ARBA" id="ARBA00022859"/>
    </source>
</evidence>
<dbReference type="InterPro" id="IPR047187">
    <property type="entry name" value="SF1_C_Upf1"/>
</dbReference>
<evidence type="ECO:0000256" key="9">
    <source>
        <dbReference type="ARBA" id="ARBA00022840"/>
    </source>
</evidence>
<dbReference type="InterPro" id="IPR027417">
    <property type="entry name" value="P-loop_NTPase"/>
</dbReference>
<keyword evidence="4" id="KW-0547">Nucleotide-binding</keyword>
<keyword evidence="7" id="KW-0347">Helicase</keyword>
<evidence type="ECO:0000256" key="6">
    <source>
        <dbReference type="ARBA" id="ARBA00022801"/>
    </source>
</evidence>
<evidence type="ECO:0000256" key="7">
    <source>
        <dbReference type="ARBA" id="ARBA00022806"/>
    </source>
</evidence>
<keyword evidence="2" id="KW-0963">Cytoplasm</keyword>
<evidence type="ECO:0000259" key="12">
    <source>
        <dbReference type="PROSITE" id="PS51981"/>
    </source>
</evidence>
<evidence type="ECO:0000256" key="4">
    <source>
        <dbReference type="ARBA" id="ARBA00022741"/>
    </source>
</evidence>
<dbReference type="SUPFAM" id="SSF52540">
    <property type="entry name" value="P-loop containing nucleoside triphosphate hydrolases"/>
    <property type="match status" value="1"/>
</dbReference>
<dbReference type="Pfam" id="PF13087">
    <property type="entry name" value="AAA_12"/>
    <property type="match status" value="1"/>
</dbReference>
<dbReference type="PROSITE" id="PS51981">
    <property type="entry name" value="ZF_RZ"/>
    <property type="match status" value="1"/>
</dbReference>
<dbReference type="GO" id="GO:0005694">
    <property type="term" value="C:chromosome"/>
    <property type="evidence" value="ECO:0007669"/>
    <property type="project" value="UniProtKB-ARBA"/>
</dbReference>
<dbReference type="WBParaSite" id="PSU_v2.g14810.t1">
    <property type="protein sequence ID" value="PSU_v2.g14810.t1"/>
    <property type="gene ID" value="PSU_v2.g14810"/>
</dbReference>
<evidence type="ECO:0000256" key="8">
    <source>
        <dbReference type="ARBA" id="ARBA00022833"/>
    </source>
</evidence>
<dbReference type="GO" id="GO:0005737">
    <property type="term" value="C:cytoplasm"/>
    <property type="evidence" value="ECO:0007669"/>
    <property type="project" value="UniProtKB-SubCell"/>
</dbReference>
<keyword evidence="5" id="KW-0863">Zinc-finger</keyword>
<comment type="subcellular location">
    <subcellularLocation>
        <location evidence="1">Cytoplasm</location>
    </subcellularLocation>
</comment>
<dbReference type="GO" id="GO:0002376">
    <property type="term" value="P:immune system process"/>
    <property type="evidence" value="ECO:0007669"/>
    <property type="project" value="UniProtKB-KW"/>
</dbReference>
<dbReference type="Pfam" id="PF20173">
    <property type="entry name" value="ZnF_RZ-type"/>
    <property type="match status" value="1"/>
</dbReference>
<dbReference type="InterPro" id="IPR046439">
    <property type="entry name" value="ZF_RZ_dom"/>
</dbReference>
<evidence type="ECO:0000256" key="3">
    <source>
        <dbReference type="ARBA" id="ARBA00022723"/>
    </source>
</evidence>
<feature type="domain" description="RZ-type" evidence="12">
    <location>
        <begin position="870"/>
        <end position="943"/>
    </location>
</feature>
<keyword evidence="9" id="KW-0067">ATP-binding</keyword>
<keyword evidence="10" id="KW-0391">Immunity</keyword>
<dbReference type="GO" id="GO:0005524">
    <property type="term" value="F:ATP binding"/>
    <property type="evidence" value="ECO:0007669"/>
    <property type="project" value="UniProtKB-KW"/>
</dbReference>
<keyword evidence="6" id="KW-0378">Hydrolase</keyword>
<evidence type="ECO:0000256" key="2">
    <source>
        <dbReference type="ARBA" id="ARBA00022490"/>
    </source>
</evidence>
<dbReference type="GO" id="GO:0031380">
    <property type="term" value="C:nuclear RNA-directed RNA polymerase complex"/>
    <property type="evidence" value="ECO:0007669"/>
    <property type="project" value="TreeGrafter"/>
</dbReference>
<keyword evidence="13" id="KW-1185">Reference proteome</keyword>
<evidence type="ECO:0000313" key="14">
    <source>
        <dbReference type="WBParaSite" id="PSU_v2.g14810.t1"/>
    </source>
</evidence>
<dbReference type="Gene3D" id="3.40.50.300">
    <property type="entry name" value="P-loop containing nucleotide triphosphate hydrolases"/>
    <property type="match status" value="1"/>
</dbReference>
<dbReference type="InterPro" id="IPR045055">
    <property type="entry name" value="DNA2/NAM7-like"/>
</dbReference>
<dbReference type="GO" id="GO:0031048">
    <property type="term" value="P:regulatory ncRNA-mediated heterochromatin formation"/>
    <property type="evidence" value="ECO:0007669"/>
    <property type="project" value="TreeGrafter"/>
</dbReference>
<sequence>MPHFYQDLLDDPSVFERDAVKGVTKNLIFLNHSYPEVTEKEFKSHKNDYEAEFCLRLANYFLQQNYKAEQITILCTYLDQLLDIRKKAYERYGKDHGFVIQSVDNYQGEENDIIILSLVRSNNPENKIGFLKIPNRVCVALSRAKDGLFVIGNFDFLSKNCEMWKEICKSAKEAGAFTNELTVRCQMHQNEQIIQHYNDFDTKCREGGCNIPCNGRLECGHQCIKPCHVEDMDHTKQKCLKSCERKCESEFQHPCTKDCWQACGDCYIKVQKNLPCHHKKLDFCYLDPKDVQCVEDCQKTLSCGHQCKERCGGECTEFCQEIVERQLPICGHTVTVKCSDKLNSIKCNTEVIKKWPLCNHSVKTFCSSNITTLPCPHPCEMILPDCEHVCKGSCGKCRNGRLHIACSKNCNKIFLCEHKCDAKCSKICPPCSKPCETACGHSQCGNQSINGEQLKKTRKIVDQQKLGSKTGRKCGESCPPCMEECLNRCEHRQCSKKCGDPCDVMPCREPCMKLLPCHPESQEKDDPWNVKQHRCIGVCGDECPKLCKICDPGKFEEIQQIFFGNEDEENARFVQLKDCEHIFEVKGLDQWIESSLPKLGDENASVEIVQIKCPQCKTSIRRSNRYISILNERAIDIEQIKQKTRGFTNAEKKKEQMAFQEEAKKVFKEFKEIDFGPLKEVEILEKKLIEAHVNVLTKDWFATSRNILRIIQTLTKYLKVAKENIEAFNERLAAYERAEKYKKHEVVNVTDIKDMPNFKTKLAELKITNFYLLEECNNLIKIIHSFAISELMIRQITSEVQRFGFIVDLLTYFSKAVKHNVDFTETEIQMITEIFENLNGSKEFDDNFEKEMSKKLENLASIHRVPNFGISQKERSEIVQAFSSHGGHWYKCPNGHHYIIGDCGGAVTTAKCPECNAVIGGASHRLLDSNQDAQAEMLEGTGIDGSPYRNPFEALW</sequence>
<dbReference type="PANTHER" id="PTHR10887:SF341">
    <property type="entry name" value="NFX1-TYPE ZINC FINGER-CONTAINING PROTEIN 1"/>
    <property type="match status" value="1"/>
</dbReference>
<organism evidence="13 14">
    <name type="scientific">Panagrolaimus superbus</name>
    <dbReference type="NCBI Taxonomy" id="310955"/>
    <lineage>
        <taxon>Eukaryota</taxon>
        <taxon>Metazoa</taxon>
        <taxon>Ecdysozoa</taxon>
        <taxon>Nematoda</taxon>
        <taxon>Chromadorea</taxon>
        <taxon>Rhabditida</taxon>
        <taxon>Tylenchina</taxon>
        <taxon>Panagrolaimomorpha</taxon>
        <taxon>Panagrolaimoidea</taxon>
        <taxon>Panagrolaimidae</taxon>
        <taxon>Panagrolaimus</taxon>
    </lineage>
</organism>
<evidence type="ECO:0000256" key="1">
    <source>
        <dbReference type="ARBA" id="ARBA00004496"/>
    </source>
</evidence>
<evidence type="ECO:0000256" key="5">
    <source>
        <dbReference type="ARBA" id="ARBA00022771"/>
    </source>
</evidence>
<dbReference type="AlphaFoldDB" id="A0A914Y5T9"/>
<dbReference type="Proteomes" id="UP000887577">
    <property type="component" value="Unplaced"/>
</dbReference>
<name>A0A914Y5T9_9BILA</name>
<dbReference type="InterPro" id="IPR041679">
    <property type="entry name" value="DNA2/NAM7-like_C"/>
</dbReference>
<evidence type="ECO:0000256" key="11">
    <source>
        <dbReference type="SAM" id="Coils"/>
    </source>
</evidence>